<organism evidence="1 2">
    <name type="scientific">Littorina saxatilis</name>
    <dbReference type="NCBI Taxonomy" id="31220"/>
    <lineage>
        <taxon>Eukaryota</taxon>
        <taxon>Metazoa</taxon>
        <taxon>Spiralia</taxon>
        <taxon>Lophotrochozoa</taxon>
        <taxon>Mollusca</taxon>
        <taxon>Gastropoda</taxon>
        <taxon>Caenogastropoda</taxon>
        <taxon>Littorinimorpha</taxon>
        <taxon>Littorinoidea</taxon>
        <taxon>Littorinidae</taxon>
        <taxon>Littorina</taxon>
    </lineage>
</organism>
<dbReference type="Pfam" id="PF13279">
    <property type="entry name" value="4HBT_2"/>
    <property type="match status" value="1"/>
</dbReference>
<evidence type="ECO:0000313" key="2">
    <source>
        <dbReference type="Proteomes" id="UP001374579"/>
    </source>
</evidence>
<dbReference type="PANTHER" id="PTHR34487:SF1">
    <property type="entry name" value="ACYL-ACP THIOESTERASE"/>
    <property type="match status" value="1"/>
</dbReference>
<keyword evidence="2" id="KW-1185">Reference proteome</keyword>
<dbReference type="Gene3D" id="3.10.129.10">
    <property type="entry name" value="Hotdog Thioesterase"/>
    <property type="match status" value="1"/>
</dbReference>
<dbReference type="SUPFAM" id="SSF54637">
    <property type="entry name" value="Thioesterase/thiol ester dehydrase-isomerase"/>
    <property type="match status" value="2"/>
</dbReference>
<dbReference type="EMBL" id="JBAMIC010000021">
    <property type="protein sequence ID" value="KAK7092327.1"/>
    <property type="molecule type" value="Genomic_DNA"/>
</dbReference>
<dbReference type="AlphaFoldDB" id="A0AAN9G2H9"/>
<sequence>MTVLRPGEVEVSADQTRTWAHFSHLSYDDFGRTETLQHWKISKVFESARYFGFSKGMLDLKKIMKPKFTMFVLGMGCTFHQDLWKIPRGMVFPYKVSLEVVDIGRTSVTVFSQLVNKLDGRELATSSCKVVYIDRETRRPVAWPDWMVNKYNQAIQHRSPVHLPKAVPEVSALAYSYQVRVGASDTDINGHTNQGSYVRYCCDAAQAALKAGVLTPFHRDINRYPLKEQEVLYVGESDMGDTLQVLLWQPPDRRDFIHFVIRQTGSGDQSSVIFYSNMTFGLSPIRYSKL</sequence>
<evidence type="ECO:0000313" key="1">
    <source>
        <dbReference type="EMBL" id="KAK7092327.1"/>
    </source>
</evidence>
<comment type="caution">
    <text evidence="1">The sequence shown here is derived from an EMBL/GenBank/DDBJ whole genome shotgun (WGS) entry which is preliminary data.</text>
</comment>
<dbReference type="PANTHER" id="PTHR34487">
    <property type="entry name" value="ACYL-ACP THIOESTERASE"/>
    <property type="match status" value="1"/>
</dbReference>
<name>A0AAN9G2H9_9CAEN</name>
<proteinExistence type="predicted"/>
<dbReference type="InterPro" id="IPR029069">
    <property type="entry name" value="HotDog_dom_sf"/>
</dbReference>
<reference evidence="1 2" key="1">
    <citation type="submission" date="2024-02" db="EMBL/GenBank/DDBJ databases">
        <title>Chromosome-scale genome assembly of the rough periwinkle Littorina saxatilis.</title>
        <authorList>
            <person name="De Jode A."/>
            <person name="Faria R."/>
            <person name="Formenti G."/>
            <person name="Sims Y."/>
            <person name="Smith T.P."/>
            <person name="Tracey A."/>
            <person name="Wood J.M.D."/>
            <person name="Zagrodzka Z.B."/>
            <person name="Johannesson K."/>
            <person name="Butlin R.K."/>
            <person name="Leder E.H."/>
        </authorList>
    </citation>
    <scope>NUCLEOTIDE SEQUENCE [LARGE SCALE GENOMIC DNA]</scope>
    <source>
        <strain evidence="1">Snail1</strain>
        <tissue evidence="1">Muscle</tissue>
    </source>
</reference>
<gene>
    <name evidence="1" type="ORF">V1264_008087</name>
</gene>
<dbReference type="Proteomes" id="UP001374579">
    <property type="component" value="Unassembled WGS sequence"/>
</dbReference>
<protein>
    <submittedName>
        <fullName evidence="1">Uncharacterized protein</fullName>
    </submittedName>
</protein>
<accession>A0AAN9G2H9</accession>